<dbReference type="SUPFAM" id="SSF57756">
    <property type="entry name" value="Retrovirus zinc finger-like domains"/>
    <property type="match status" value="1"/>
</dbReference>
<feature type="region of interest" description="Disordered" evidence="1">
    <location>
        <begin position="160"/>
        <end position="199"/>
    </location>
</feature>
<dbReference type="GO" id="GO:0008270">
    <property type="term" value="F:zinc ion binding"/>
    <property type="evidence" value="ECO:0007669"/>
    <property type="project" value="InterPro"/>
</dbReference>
<evidence type="ECO:0000259" key="2">
    <source>
        <dbReference type="Pfam" id="PF23755"/>
    </source>
</evidence>
<sequence>MRQKYGEIMTSNKEVLDYLQGLEPFPEVNISTNDIILQDQNPSVVKLHNRSTKELACFEIIGQTPNSSGTPFLGFPSWLKIAVAIETLLDLEDVSLDELVGRLKATEERLNRSKGRGGGGSGSGGAGKEIDGKLYFTEEQVIARLASRLNINADRLAARDKTSSGLRKRRDVDGRGKERGKDMRSGPPKGGGGGEDDNAYHYCGKAGHWKWECRKKKRDEEKAAAAAAAYQPQANLA</sequence>
<gene>
    <name evidence="3" type="ORF">NCGR_LOCUS34754</name>
</gene>
<keyword evidence="4" id="KW-1185">Reference proteome</keyword>
<dbReference type="InterPro" id="IPR036875">
    <property type="entry name" value="Znf_CCHC_sf"/>
</dbReference>
<proteinExistence type="predicted"/>
<reference evidence="3" key="1">
    <citation type="submission" date="2020-10" db="EMBL/GenBank/DDBJ databases">
        <authorList>
            <person name="Han B."/>
            <person name="Lu T."/>
            <person name="Zhao Q."/>
            <person name="Huang X."/>
            <person name="Zhao Y."/>
        </authorList>
    </citation>
    <scope>NUCLEOTIDE SEQUENCE</scope>
</reference>
<feature type="domain" description="IP5PC-F immunoglobulin-like" evidence="2">
    <location>
        <begin position="26"/>
        <end position="84"/>
    </location>
</feature>
<dbReference type="Proteomes" id="UP000604825">
    <property type="component" value="Unassembled WGS sequence"/>
</dbReference>
<dbReference type="GO" id="GO:0003676">
    <property type="term" value="F:nucleic acid binding"/>
    <property type="evidence" value="ECO:0007669"/>
    <property type="project" value="InterPro"/>
</dbReference>
<dbReference type="EMBL" id="CAJGYO010000008">
    <property type="protein sequence ID" value="CAD6250987.1"/>
    <property type="molecule type" value="Genomic_DNA"/>
</dbReference>
<name>A0A811PX13_9POAL</name>
<comment type="caution">
    <text evidence="3">The sequence shown here is derived from an EMBL/GenBank/DDBJ whole genome shotgun (WGS) entry which is preliminary data.</text>
</comment>
<organism evidence="3 4">
    <name type="scientific">Miscanthus lutarioriparius</name>
    <dbReference type="NCBI Taxonomy" id="422564"/>
    <lineage>
        <taxon>Eukaryota</taxon>
        <taxon>Viridiplantae</taxon>
        <taxon>Streptophyta</taxon>
        <taxon>Embryophyta</taxon>
        <taxon>Tracheophyta</taxon>
        <taxon>Spermatophyta</taxon>
        <taxon>Magnoliopsida</taxon>
        <taxon>Liliopsida</taxon>
        <taxon>Poales</taxon>
        <taxon>Poaceae</taxon>
        <taxon>PACMAD clade</taxon>
        <taxon>Panicoideae</taxon>
        <taxon>Andropogonodae</taxon>
        <taxon>Andropogoneae</taxon>
        <taxon>Saccharinae</taxon>
        <taxon>Miscanthus</taxon>
    </lineage>
</organism>
<dbReference type="Pfam" id="PF23755">
    <property type="entry name" value="Ig-like_IP5PC_F"/>
    <property type="match status" value="1"/>
</dbReference>
<accession>A0A811PX13</accession>
<feature type="compositionally biased region" description="Basic and acidic residues" evidence="1">
    <location>
        <begin position="170"/>
        <end position="184"/>
    </location>
</feature>
<evidence type="ECO:0000256" key="1">
    <source>
        <dbReference type="SAM" id="MobiDB-lite"/>
    </source>
</evidence>
<dbReference type="InterPro" id="IPR056455">
    <property type="entry name" value="Ig-like_IP5PC_F"/>
</dbReference>
<protein>
    <recommendedName>
        <fullName evidence="2">IP5PC-F immunoglobulin-like domain-containing protein</fullName>
    </recommendedName>
</protein>
<evidence type="ECO:0000313" key="3">
    <source>
        <dbReference type="EMBL" id="CAD6250987.1"/>
    </source>
</evidence>
<dbReference type="OrthoDB" id="1925875at2759"/>
<dbReference type="AlphaFoldDB" id="A0A811PX13"/>
<dbReference type="Gene3D" id="4.10.60.10">
    <property type="entry name" value="Zinc finger, CCHC-type"/>
    <property type="match status" value="1"/>
</dbReference>
<feature type="region of interest" description="Disordered" evidence="1">
    <location>
        <begin position="216"/>
        <end position="237"/>
    </location>
</feature>
<evidence type="ECO:0000313" key="4">
    <source>
        <dbReference type="Proteomes" id="UP000604825"/>
    </source>
</evidence>